<feature type="chain" id="PRO_5045381518" description="Outer membrane protein beta-barrel domain-containing protein" evidence="1">
    <location>
        <begin position="23"/>
        <end position="268"/>
    </location>
</feature>
<dbReference type="Proteomes" id="UP000798808">
    <property type="component" value="Unassembled WGS sequence"/>
</dbReference>
<keyword evidence="3" id="KW-1185">Reference proteome</keyword>
<evidence type="ECO:0008006" key="4">
    <source>
        <dbReference type="Google" id="ProtNLM"/>
    </source>
</evidence>
<feature type="signal peptide" evidence="1">
    <location>
        <begin position="1"/>
        <end position="22"/>
    </location>
</feature>
<dbReference type="EMBL" id="SMLW01000578">
    <property type="protein sequence ID" value="MTI26390.1"/>
    <property type="molecule type" value="Genomic_DNA"/>
</dbReference>
<proteinExistence type="predicted"/>
<evidence type="ECO:0000256" key="1">
    <source>
        <dbReference type="SAM" id="SignalP"/>
    </source>
</evidence>
<evidence type="ECO:0000313" key="2">
    <source>
        <dbReference type="EMBL" id="MTI26390.1"/>
    </source>
</evidence>
<comment type="caution">
    <text evidence="2">The sequence shown here is derived from an EMBL/GenBank/DDBJ whole genome shotgun (WGS) entry which is preliminary data.</text>
</comment>
<gene>
    <name evidence="2" type="ORF">E1163_15640</name>
</gene>
<protein>
    <recommendedName>
        <fullName evidence="4">Outer membrane protein beta-barrel domain-containing protein</fullName>
    </recommendedName>
</protein>
<name>A0ABW9RTK3_9BACT</name>
<sequence length="268" mass="29779">MTFKRSNLLIIALLLSFANLKAQNCNKLSAEEWTEVQSYASSIVPVVLYKLYPAPANDAERKVRLDSLKAHDYTAYAQLVNGIKSFIASTTPDQQTCFYSVAGNQAVLEWVGYIYRNDAPENQSLSPEFQKGWGVLAEWNQGALNPFQDDEAYLLTLKGLVGYTFAKERSGGHLRLLAGPSMYYSGQDTQFLLTTRAEIRLKDLQAAPVSLGAIKFIAEGSTDIDGLWVFGPGVGVEIPSFGIQFLHLWHTDAVNNHLEIGISYRFIN</sequence>
<keyword evidence="1" id="KW-0732">Signal</keyword>
<accession>A0ABW9RTK3</accession>
<reference evidence="2 3" key="1">
    <citation type="submission" date="2019-02" db="EMBL/GenBank/DDBJ databases">
        <authorList>
            <person name="Goldberg S.R."/>
            <person name="Haltli B.A."/>
            <person name="Correa H."/>
            <person name="Russell K.G."/>
        </authorList>
    </citation>
    <scope>NUCLEOTIDE SEQUENCE [LARGE SCALE GENOMIC DNA]</scope>
    <source>
        <strain evidence="2 3">JCM 16186</strain>
    </source>
</reference>
<evidence type="ECO:0000313" key="3">
    <source>
        <dbReference type="Proteomes" id="UP000798808"/>
    </source>
</evidence>
<dbReference type="RefSeq" id="WP_155173402.1">
    <property type="nucleotide sequence ID" value="NZ_BAAAFL010000012.1"/>
</dbReference>
<organism evidence="2 3">
    <name type="scientific">Fulvivirga kasyanovii</name>
    <dbReference type="NCBI Taxonomy" id="396812"/>
    <lineage>
        <taxon>Bacteria</taxon>
        <taxon>Pseudomonadati</taxon>
        <taxon>Bacteroidota</taxon>
        <taxon>Cytophagia</taxon>
        <taxon>Cytophagales</taxon>
        <taxon>Fulvivirgaceae</taxon>
        <taxon>Fulvivirga</taxon>
    </lineage>
</organism>